<protein>
    <recommendedName>
        <fullName evidence="13">Acetyl-coenzyme A carboxylase carboxyl transferase subunit beta</fullName>
        <shortName evidence="13">ACCase subunit beta</shortName>
        <shortName evidence="13">Acetyl-CoA carboxylase carboxyltransferase subunit beta</shortName>
        <ecNumber evidence="13">2.1.3.15</ecNumber>
    </recommendedName>
</protein>
<comment type="pathway">
    <text evidence="13">Lipid metabolism; malonyl-CoA biosynthesis; malonyl-CoA from acetyl-CoA: step 1/1.</text>
</comment>
<dbReference type="Pfam" id="PF01039">
    <property type="entry name" value="Carboxyl_trans"/>
    <property type="match status" value="1"/>
</dbReference>
<evidence type="ECO:0000256" key="2">
    <source>
        <dbReference type="ARBA" id="ARBA00022516"/>
    </source>
</evidence>
<name>A0A7C4W944_UNCW3</name>
<sequence length="263" mass="29618">MAKDYPNGLWIKCDGCGEILYKKTIEKNFFICSKCNYHFRIGHKKYIEYILDDGKLEEYDWELESYDPLNFPQYKEKLIQSQKSLGIKDAYVYGLGKIDGIEVVFGAMDFNFIGGSMGTVVGEKVARSFRLATQLNIPIIIVCTSGGARMQEGIFSLMQVAKTSLEVGLAERKGVPYISILTNPCYAGVMASFASLGDIIIAEPGAMLGFTGPRVIEETIKQKLPDGFQKAEFLLTHGFVDLVVPRWDLRRTLIRILNIIWKK</sequence>
<dbReference type="GO" id="GO:0009317">
    <property type="term" value="C:acetyl-CoA carboxylase complex"/>
    <property type="evidence" value="ECO:0007669"/>
    <property type="project" value="InterPro"/>
</dbReference>
<reference evidence="16" key="1">
    <citation type="journal article" date="2020" name="mSystems">
        <title>Genome- and Community-Level Interaction Insights into Carbon Utilization and Element Cycling Functions of Hydrothermarchaeota in Hydrothermal Sediment.</title>
        <authorList>
            <person name="Zhou Z."/>
            <person name="Liu Y."/>
            <person name="Xu W."/>
            <person name="Pan J."/>
            <person name="Luo Z.H."/>
            <person name="Li M."/>
        </authorList>
    </citation>
    <scope>NUCLEOTIDE SEQUENCE [LARGE SCALE GENOMIC DNA]</scope>
    <source>
        <strain evidence="16">SpSt-594</strain>
        <strain evidence="15">SpSt-655</strain>
    </source>
</reference>
<keyword evidence="9 13" id="KW-0067">ATP-binding</keyword>
<dbReference type="NCBIfam" id="TIGR00515">
    <property type="entry name" value="accD"/>
    <property type="match status" value="1"/>
</dbReference>
<dbReference type="HAMAP" id="MF_01395">
    <property type="entry name" value="AcetylCoA_CT_beta"/>
    <property type="match status" value="1"/>
</dbReference>
<keyword evidence="8 13" id="KW-0862">Zinc</keyword>
<gene>
    <name evidence="13 16" type="primary">accD</name>
    <name evidence="16" type="ORF">ENT60_01555</name>
    <name evidence="15" type="ORF">ENU28_01995</name>
</gene>
<keyword evidence="11 13" id="KW-0275">Fatty acid biosynthesis</keyword>
<evidence type="ECO:0000256" key="1">
    <source>
        <dbReference type="ARBA" id="ARBA00004496"/>
    </source>
</evidence>
<evidence type="ECO:0000313" key="16">
    <source>
        <dbReference type="EMBL" id="HGU47234.1"/>
    </source>
</evidence>
<keyword evidence="16" id="KW-0436">Ligase</keyword>
<evidence type="ECO:0000259" key="14">
    <source>
        <dbReference type="PROSITE" id="PS50980"/>
    </source>
</evidence>
<dbReference type="PRINTS" id="PR01070">
    <property type="entry name" value="ACCCTRFRASEB"/>
</dbReference>
<keyword evidence="3 13" id="KW-0808">Transferase</keyword>
<comment type="subunit">
    <text evidence="13">Acetyl-CoA carboxylase is a heterohexamer composed of biotin carboxyl carrier protein (AccB), biotin carboxylase (AccC) and two subunits each of ACCase subunit alpha (AccA) and ACCase subunit beta (AccD).</text>
</comment>
<feature type="binding site" evidence="13">
    <location>
        <position position="32"/>
    </location>
    <ligand>
        <name>Zn(2+)</name>
        <dbReference type="ChEBI" id="CHEBI:29105"/>
    </ligand>
</feature>
<evidence type="ECO:0000256" key="10">
    <source>
        <dbReference type="ARBA" id="ARBA00023098"/>
    </source>
</evidence>
<keyword evidence="2 13" id="KW-0444">Lipid biosynthesis</keyword>
<dbReference type="SUPFAM" id="SSF52096">
    <property type="entry name" value="ClpP/crotonase"/>
    <property type="match status" value="1"/>
</dbReference>
<evidence type="ECO:0000256" key="5">
    <source>
        <dbReference type="ARBA" id="ARBA00022741"/>
    </source>
</evidence>
<keyword evidence="13" id="KW-0963">Cytoplasm</keyword>
<dbReference type="InterPro" id="IPR034733">
    <property type="entry name" value="AcCoA_carboxyl_beta"/>
</dbReference>
<evidence type="ECO:0000256" key="7">
    <source>
        <dbReference type="ARBA" id="ARBA00022832"/>
    </source>
</evidence>
<feature type="binding site" evidence="13">
    <location>
        <position position="13"/>
    </location>
    <ligand>
        <name>Zn(2+)</name>
        <dbReference type="ChEBI" id="CHEBI:29105"/>
    </ligand>
</feature>
<comment type="caution">
    <text evidence="16">The sequence shown here is derived from an EMBL/GenBank/DDBJ whole genome shotgun (WGS) entry which is preliminary data.</text>
</comment>
<dbReference type="EC" id="2.1.3.15" evidence="13"/>
<comment type="cofactor">
    <cofactor evidence="13">
        <name>Zn(2+)</name>
        <dbReference type="ChEBI" id="CHEBI:29105"/>
    </cofactor>
    <text evidence="13">Binds 1 zinc ion per subunit.</text>
</comment>
<keyword evidence="10 13" id="KW-0443">Lipid metabolism</keyword>
<dbReference type="GO" id="GO:2001295">
    <property type="term" value="P:malonyl-CoA biosynthetic process"/>
    <property type="evidence" value="ECO:0007669"/>
    <property type="project" value="UniProtKB-UniRule"/>
</dbReference>
<evidence type="ECO:0000256" key="9">
    <source>
        <dbReference type="ARBA" id="ARBA00022840"/>
    </source>
</evidence>
<evidence type="ECO:0000256" key="13">
    <source>
        <dbReference type="HAMAP-Rule" id="MF_01395"/>
    </source>
</evidence>
<proteinExistence type="inferred from homology"/>
<dbReference type="PANTHER" id="PTHR42995">
    <property type="entry name" value="ACETYL-COENZYME A CARBOXYLASE CARBOXYL TRANSFERASE SUBUNIT BETA, CHLOROPLASTIC"/>
    <property type="match status" value="1"/>
</dbReference>
<comment type="function">
    <text evidence="12 13">Component of the acetyl coenzyme A carboxylase (ACC) complex. Biotin carboxylase (BC) catalyzes the carboxylation of biotin on its carrier protein (BCCP) and then the CO(2) group is transferred by the transcarboxylase to acetyl-CoA to form malonyl-CoA.</text>
</comment>
<organism evidence="16">
    <name type="scientific">candidate division WOR-3 bacterium</name>
    <dbReference type="NCBI Taxonomy" id="2052148"/>
    <lineage>
        <taxon>Bacteria</taxon>
        <taxon>Bacteria division WOR-3</taxon>
    </lineage>
</organism>
<evidence type="ECO:0000256" key="11">
    <source>
        <dbReference type="ARBA" id="ARBA00023160"/>
    </source>
</evidence>
<comment type="subcellular location">
    <subcellularLocation>
        <location evidence="1 13">Cytoplasm</location>
    </subcellularLocation>
</comment>
<dbReference type="PANTHER" id="PTHR42995:SF5">
    <property type="entry name" value="ACETYL-COENZYME A CARBOXYLASE CARBOXYL TRANSFERASE SUBUNIT BETA, CHLOROPLASTIC"/>
    <property type="match status" value="1"/>
</dbReference>
<evidence type="ECO:0000256" key="3">
    <source>
        <dbReference type="ARBA" id="ARBA00022679"/>
    </source>
</evidence>
<dbReference type="GO" id="GO:0005524">
    <property type="term" value="F:ATP binding"/>
    <property type="evidence" value="ECO:0007669"/>
    <property type="project" value="UniProtKB-KW"/>
</dbReference>
<dbReference type="InterPro" id="IPR011762">
    <property type="entry name" value="COA_CT_N"/>
</dbReference>
<evidence type="ECO:0000256" key="12">
    <source>
        <dbReference type="ARBA" id="ARBA00025280"/>
    </source>
</evidence>
<dbReference type="UniPathway" id="UPA00655">
    <property type="reaction ID" value="UER00711"/>
</dbReference>
<accession>A0A7C4W944</accession>
<keyword evidence="6 13" id="KW-0863">Zinc-finger</keyword>
<feature type="domain" description="CoA carboxyltransferase N-terminal" evidence="14">
    <location>
        <begin position="9"/>
        <end position="263"/>
    </location>
</feature>
<evidence type="ECO:0000313" key="15">
    <source>
        <dbReference type="EMBL" id="HGQ55221.1"/>
    </source>
</evidence>
<dbReference type="AlphaFoldDB" id="A0A7C4W944"/>
<dbReference type="GO" id="GO:0003989">
    <property type="term" value="F:acetyl-CoA carboxylase activity"/>
    <property type="evidence" value="ECO:0007669"/>
    <property type="project" value="InterPro"/>
</dbReference>
<dbReference type="InterPro" id="IPR000438">
    <property type="entry name" value="Acetyl_CoA_COase_Trfase_b_su"/>
</dbReference>
<evidence type="ECO:0000256" key="4">
    <source>
        <dbReference type="ARBA" id="ARBA00022723"/>
    </source>
</evidence>
<dbReference type="GO" id="GO:0016743">
    <property type="term" value="F:carboxyl- or carbamoyltransferase activity"/>
    <property type="evidence" value="ECO:0007669"/>
    <property type="project" value="UniProtKB-UniRule"/>
</dbReference>
<dbReference type="GO" id="GO:0008270">
    <property type="term" value="F:zinc ion binding"/>
    <property type="evidence" value="ECO:0007669"/>
    <property type="project" value="UniProtKB-UniRule"/>
</dbReference>
<dbReference type="PROSITE" id="PS50980">
    <property type="entry name" value="COA_CT_NTER"/>
    <property type="match status" value="1"/>
</dbReference>
<keyword evidence="5 13" id="KW-0547">Nucleotide-binding</keyword>
<comment type="catalytic activity">
    <reaction evidence="13">
        <text>N(6)-carboxybiotinyl-L-lysyl-[protein] + acetyl-CoA = N(6)-biotinyl-L-lysyl-[protein] + malonyl-CoA</text>
        <dbReference type="Rhea" id="RHEA:54728"/>
        <dbReference type="Rhea" id="RHEA-COMP:10505"/>
        <dbReference type="Rhea" id="RHEA-COMP:10506"/>
        <dbReference type="ChEBI" id="CHEBI:57288"/>
        <dbReference type="ChEBI" id="CHEBI:57384"/>
        <dbReference type="ChEBI" id="CHEBI:83144"/>
        <dbReference type="ChEBI" id="CHEBI:83145"/>
        <dbReference type="EC" id="2.1.3.15"/>
    </reaction>
</comment>
<dbReference type="Gene3D" id="3.90.226.10">
    <property type="entry name" value="2-enoyl-CoA Hydratase, Chain A, domain 1"/>
    <property type="match status" value="1"/>
</dbReference>
<dbReference type="InterPro" id="IPR029045">
    <property type="entry name" value="ClpP/crotonase-like_dom_sf"/>
</dbReference>
<feature type="binding site" evidence="13">
    <location>
        <position position="16"/>
    </location>
    <ligand>
        <name>Zn(2+)</name>
        <dbReference type="ChEBI" id="CHEBI:29105"/>
    </ligand>
</feature>
<evidence type="ECO:0000256" key="8">
    <source>
        <dbReference type="ARBA" id="ARBA00022833"/>
    </source>
</evidence>
<dbReference type="EMBL" id="DSZH01000072">
    <property type="protein sequence ID" value="HGU47234.1"/>
    <property type="molecule type" value="Genomic_DNA"/>
</dbReference>
<comment type="similarity">
    <text evidence="13">Belongs to the AccD/PCCB family.</text>
</comment>
<dbReference type="EMBL" id="DTBX01000076">
    <property type="protein sequence ID" value="HGQ55221.1"/>
    <property type="molecule type" value="Genomic_DNA"/>
</dbReference>
<keyword evidence="7 13" id="KW-0276">Fatty acid metabolism</keyword>
<keyword evidence="4 13" id="KW-0479">Metal-binding</keyword>
<dbReference type="Pfam" id="PF17848">
    <property type="entry name" value="Zn_ribbon_ACC"/>
    <property type="match status" value="1"/>
</dbReference>
<evidence type="ECO:0000256" key="6">
    <source>
        <dbReference type="ARBA" id="ARBA00022771"/>
    </source>
</evidence>
<feature type="zinc finger region" description="C4-type" evidence="13">
    <location>
        <begin position="13"/>
        <end position="35"/>
    </location>
</feature>
<dbReference type="GO" id="GO:0006633">
    <property type="term" value="P:fatty acid biosynthetic process"/>
    <property type="evidence" value="ECO:0007669"/>
    <property type="project" value="UniProtKB-KW"/>
</dbReference>
<dbReference type="InterPro" id="IPR041010">
    <property type="entry name" value="Znf-ACC"/>
</dbReference>
<feature type="binding site" evidence="13">
    <location>
        <position position="35"/>
    </location>
    <ligand>
        <name>Zn(2+)</name>
        <dbReference type="ChEBI" id="CHEBI:29105"/>
    </ligand>
</feature>